<dbReference type="GO" id="GO:0004673">
    <property type="term" value="F:protein histidine kinase activity"/>
    <property type="evidence" value="ECO:0007669"/>
    <property type="project" value="UniProtKB-EC"/>
</dbReference>
<name>A0A6B9ZDM4_9BACT</name>
<dbReference type="SMART" id="SM00387">
    <property type="entry name" value="HATPase_c"/>
    <property type="match status" value="1"/>
</dbReference>
<dbReference type="InterPro" id="IPR011990">
    <property type="entry name" value="TPR-like_helical_dom_sf"/>
</dbReference>
<keyword evidence="12" id="KW-1185">Reference proteome</keyword>
<keyword evidence="8" id="KW-1133">Transmembrane helix</keyword>
<evidence type="ECO:0000256" key="4">
    <source>
        <dbReference type="ARBA" id="ARBA00022679"/>
    </source>
</evidence>
<dbReference type="Gene3D" id="1.25.40.10">
    <property type="entry name" value="Tetratricopeptide repeat domain"/>
    <property type="match status" value="2"/>
</dbReference>
<evidence type="ECO:0000256" key="6">
    <source>
        <dbReference type="ARBA" id="ARBA00022777"/>
    </source>
</evidence>
<evidence type="ECO:0000256" key="1">
    <source>
        <dbReference type="ARBA" id="ARBA00000085"/>
    </source>
</evidence>
<evidence type="ECO:0000313" key="12">
    <source>
        <dbReference type="Proteomes" id="UP000476411"/>
    </source>
</evidence>
<proteinExistence type="predicted"/>
<keyword evidence="8" id="KW-0812">Transmembrane</keyword>
<comment type="catalytic activity">
    <reaction evidence="1">
        <text>ATP + protein L-histidine = ADP + protein N-phospho-L-histidine.</text>
        <dbReference type="EC" id="2.7.13.3"/>
    </reaction>
</comment>
<dbReference type="Gene3D" id="3.30.565.10">
    <property type="entry name" value="Histidine kinase-like ATPase, C-terminal domain"/>
    <property type="match status" value="1"/>
</dbReference>
<evidence type="ECO:0000256" key="7">
    <source>
        <dbReference type="ARBA" id="ARBA00022840"/>
    </source>
</evidence>
<dbReference type="Pfam" id="PF07568">
    <property type="entry name" value="HisKA_2"/>
    <property type="match status" value="1"/>
</dbReference>
<evidence type="ECO:0000256" key="8">
    <source>
        <dbReference type="SAM" id="Phobius"/>
    </source>
</evidence>
<keyword evidence="4" id="KW-0808">Transferase</keyword>
<evidence type="ECO:0000259" key="10">
    <source>
        <dbReference type="PROSITE" id="PS50109"/>
    </source>
</evidence>
<dbReference type="Proteomes" id="UP000476411">
    <property type="component" value="Chromosome"/>
</dbReference>
<accession>A0A6B9ZDM4</accession>
<dbReference type="RefSeq" id="WP_162330942.1">
    <property type="nucleotide sequence ID" value="NZ_CP048113.1"/>
</dbReference>
<evidence type="ECO:0000256" key="3">
    <source>
        <dbReference type="ARBA" id="ARBA00022553"/>
    </source>
</evidence>
<gene>
    <name evidence="11" type="ORF">GWR21_06500</name>
</gene>
<evidence type="ECO:0000313" key="11">
    <source>
        <dbReference type="EMBL" id="QHS59245.1"/>
    </source>
</evidence>
<evidence type="ECO:0000256" key="9">
    <source>
        <dbReference type="SAM" id="SignalP"/>
    </source>
</evidence>
<dbReference type="SUPFAM" id="SSF55874">
    <property type="entry name" value="ATPase domain of HSP90 chaperone/DNA topoisomerase II/histidine kinase"/>
    <property type="match status" value="1"/>
</dbReference>
<feature type="transmembrane region" description="Helical" evidence="8">
    <location>
        <begin position="554"/>
        <end position="574"/>
    </location>
</feature>
<keyword evidence="5" id="KW-0547">Nucleotide-binding</keyword>
<evidence type="ECO:0000256" key="5">
    <source>
        <dbReference type="ARBA" id="ARBA00022741"/>
    </source>
</evidence>
<keyword evidence="3" id="KW-0597">Phosphoprotein</keyword>
<keyword evidence="9" id="KW-0732">Signal</keyword>
<reference evidence="11 12" key="1">
    <citation type="submission" date="2020-01" db="EMBL/GenBank/DDBJ databases">
        <title>Complete genome sequence of Chitinophaga sp. H33E-04 isolated from quinoa roots.</title>
        <authorList>
            <person name="Weon H.-Y."/>
            <person name="Lee S.A."/>
        </authorList>
    </citation>
    <scope>NUCLEOTIDE SEQUENCE [LARGE SCALE GENOMIC DNA]</scope>
    <source>
        <strain evidence="11 12">H33E-04</strain>
    </source>
</reference>
<feature type="chain" id="PRO_5025503163" description="histidine kinase" evidence="9">
    <location>
        <begin position="22"/>
        <end position="814"/>
    </location>
</feature>
<dbReference type="InterPro" id="IPR005467">
    <property type="entry name" value="His_kinase_dom"/>
</dbReference>
<dbReference type="EMBL" id="CP048113">
    <property type="protein sequence ID" value="QHS59245.1"/>
    <property type="molecule type" value="Genomic_DNA"/>
</dbReference>
<dbReference type="Pfam" id="PF02518">
    <property type="entry name" value="HATPase_c"/>
    <property type="match status" value="1"/>
</dbReference>
<dbReference type="InterPro" id="IPR011495">
    <property type="entry name" value="Sig_transdc_His_kin_sub2_dim/P"/>
</dbReference>
<keyword evidence="8" id="KW-0472">Membrane</keyword>
<dbReference type="PANTHER" id="PTHR41523:SF8">
    <property type="entry name" value="ETHYLENE RESPONSE SENSOR PROTEIN"/>
    <property type="match status" value="1"/>
</dbReference>
<organism evidence="11 12">
    <name type="scientific">Chitinophaga agri</name>
    <dbReference type="NCBI Taxonomy" id="2703787"/>
    <lineage>
        <taxon>Bacteria</taxon>
        <taxon>Pseudomonadati</taxon>
        <taxon>Bacteroidota</taxon>
        <taxon>Chitinophagia</taxon>
        <taxon>Chitinophagales</taxon>
        <taxon>Chitinophagaceae</taxon>
        <taxon>Chitinophaga</taxon>
    </lineage>
</organism>
<dbReference type="Gene3D" id="3.30.450.20">
    <property type="entry name" value="PAS domain"/>
    <property type="match status" value="1"/>
</dbReference>
<dbReference type="SUPFAM" id="SSF48452">
    <property type="entry name" value="TPR-like"/>
    <property type="match status" value="2"/>
</dbReference>
<dbReference type="KEGG" id="chih:GWR21_06500"/>
<dbReference type="InterPro" id="IPR036890">
    <property type="entry name" value="HATPase_C_sf"/>
</dbReference>
<keyword evidence="6" id="KW-0418">Kinase</keyword>
<protein>
    <recommendedName>
        <fullName evidence="2">histidine kinase</fullName>
        <ecNumber evidence="2">2.7.13.3</ecNumber>
    </recommendedName>
</protein>
<feature type="signal peptide" evidence="9">
    <location>
        <begin position="1"/>
        <end position="21"/>
    </location>
</feature>
<dbReference type="AlphaFoldDB" id="A0A6B9ZDM4"/>
<dbReference type="GO" id="GO:0005524">
    <property type="term" value="F:ATP binding"/>
    <property type="evidence" value="ECO:0007669"/>
    <property type="project" value="UniProtKB-KW"/>
</dbReference>
<dbReference type="PANTHER" id="PTHR41523">
    <property type="entry name" value="TWO-COMPONENT SYSTEM SENSOR PROTEIN"/>
    <property type="match status" value="1"/>
</dbReference>
<feature type="domain" description="Histidine kinase" evidence="10">
    <location>
        <begin position="607"/>
        <end position="799"/>
    </location>
</feature>
<sequence length="814" mass="91566">MRRLIPLFICCLLLLPGSSLRAQMLNNPVPASYNSDMQRFLVLSSGNFLYGVSQGQIDKDSAMLFAAAVYQLSRLTPYNEGYKTGRDYAGQALIDSGKITAAVQLLDHLQGSQKLQLLAELSNYYLHRPGAAKDDMTAAGKYASRLHRESNITNTFWQLQSYWLLAGIAVQEMNIDKSQAYYTQAAELCRSHKDPFLLCSSLILQADALPVHHPQKEHLLNEALALSHKHQLLIPEYRILLLSSLEHLQHNPDIAEKEVLRALAIEEQIGYLHHQYCYYVLSYITLIKADAVATLQHNERVLNYMAATRDTAFAPLYYLRIATIRNDMDNYKEALYWNDRALNVSLSKETQIVWYKAAVNKLATLAAMGRPADGLRFIDSFSRTHPPVSDMDKMILSSEMAITYELLGNDELAFKYYLRYLEQAKRFPPQFSYSETLLAYVMLGNFYFKKGNYALARKYANLIFSHPHGKTAPTNLGFAHKLLFKVDSATGNYPAAIAHLIEAQAYADSTFSHNQQQALDELSIKYETQKKDQDIRLLKQDSQLQKEQLSRSAMTARITLGGIALLLIIVGLLYNQYRIKRKASLDAIARSTILQQLVEEKEWLLREVHHRVKNNLQTIVSLLESQSTYLQNDALLAIQESQNRIHAMSLIHQKLYHDENVSSVSMNTYLPELIQYLRQSYNVKNDVSFQVQVDAVALDVSQAIPLGLIVNEAVTNAIKYAFPQPGAGHAISILFAANGDHAQLRIADNGIGIKPEKLREKIRGLGLKLIRGLAKDMDAAPEISGEHGTAITISFAITRPLNSTNVESAVANSV</sequence>
<dbReference type="EC" id="2.7.13.3" evidence="2"/>
<dbReference type="PROSITE" id="PS50109">
    <property type="entry name" value="HIS_KIN"/>
    <property type="match status" value="1"/>
</dbReference>
<evidence type="ECO:0000256" key="2">
    <source>
        <dbReference type="ARBA" id="ARBA00012438"/>
    </source>
</evidence>
<dbReference type="InterPro" id="IPR003594">
    <property type="entry name" value="HATPase_dom"/>
</dbReference>
<keyword evidence="7" id="KW-0067">ATP-binding</keyword>